<evidence type="ECO:0000256" key="1">
    <source>
        <dbReference type="ARBA" id="ARBA00004141"/>
    </source>
</evidence>
<keyword evidence="8" id="KW-1133">Transmembrane helix</keyword>
<dbReference type="AlphaFoldDB" id="A0A3P8B793"/>
<evidence type="ECO:0000256" key="9">
    <source>
        <dbReference type="ARBA" id="ARBA00023065"/>
    </source>
</evidence>
<evidence type="ECO:0000256" key="5">
    <source>
        <dbReference type="ARBA" id="ARBA00022692"/>
    </source>
</evidence>
<evidence type="ECO:0000313" key="13">
    <source>
        <dbReference type="EMBL" id="VDP18261.1"/>
    </source>
</evidence>
<dbReference type="GO" id="GO:0008331">
    <property type="term" value="F:high voltage-gated calcium channel activity"/>
    <property type="evidence" value="ECO:0007669"/>
    <property type="project" value="TreeGrafter"/>
</dbReference>
<keyword evidence="7" id="KW-0851">Voltage-gated channel</keyword>
<keyword evidence="10" id="KW-0472">Membrane</keyword>
<keyword evidence="2" id="KW-0813">Transport</keyword>
<keyword evidence="4" id="KW-0107">Calcium channel</keyword>
<accession>A0A3P8B793</accession>
<evidence type="ECO:0000256" key="11">
    <source>
        <dbReference type="ARBA" id="ARBA00023303"/>
    </source>
</evidence>
<evidence type="ECO:0000256" key="4">
    <source>
        <dbReference type="ARBA" id="ARBA00022673"/>
    </source>
</evidence>
<sequence>MIIMLFFIYAVIGMQMFGKISLINPDSSINRNNNFQTFPQSLLVLFRSATGEAWQEIMLSCVNEVCVTKTCDILLIILPLYEKPFIVYFQVIVVKKRLFSTY</sequence>
<keyword evidence="6" id="KW-0106">Calcium</keyword>
<evidence type="ECO:0000256" key="6">
    <source>
        <dbReference type="ARBA" id="ARBA00022837"/>
    </source>
</evidence>
<keyword evidence="14" id="KW-1185">Reference proteome</keyword>
<evidence type="ECO:0000259" key="12">
    <source>
        <dbReference type="Pfam" id="PF00520"/>
    </source>
</evidence>
<comment type="subcellular location">
    <subcellularLocation>
        <location evidence="1">Membrane</location>
        <topology evidence="1">Multi-pass membrane protein</topology>
    </subcellularLocation>
</comment>
<keyword evidence="5" id="KW-0812">Transmembrane</keyword>
<evidence type="ECO:0000256" key="7">
    <source>
        <dbReference type="ARBA" id="ARBA00022882"/>
    </source>
</evidence>
<evidence type="ECO:0000256" key="10">
    <source>
        <dbReference type="ARBA" id="ARBA00023136"/>
    </source>
</evidence>
<dbReference type="GO" id="GO:0005891">
    <property type="term" value="C:voltage-gated calcium channel complex"/>
    <property type="evidence" value="ECO:0007669"/>
    <property type="project" value="TreeGrafter"/>
</dbReference>
<evidence type="ECO:0000313" key="14">
    <source>
        <dbReference type="Proteomes" id="UP000277204"/>
    </source>
</evidence>
<dbReference type="Gene3D" id="1.10.287.70">
    <property type="match status" value="1"/>
</dbReference>
<gene>
    <name evidence="13" type="ORF">SMRZ_LOCUS15424</name>
</gene>
<dbReference type="InterPro" id="IPR005821">
    <property type="entry name" value="Ion_trans_dom"/>
</dbReference>
<dbReference type="Pfam" id="PF00520">
    <property type="entry name" value="Ion_trans"/>
    <property type="match status" value="1"/>
</dbReference>
<protein>
    <recommendedName>
        <fullName evidence="12">Ion transport domain-containing protein</fullName>
    </recommendedName>
</protein>
<keyword evidence="3" id="KW-0109">Calcium transport</keyword>
<evidence type="ECO:0000256" key="3">
    <source>
        <dbReference type="ARBA" id="ARBA00022568"/>
    </source>
</evidence>
<reference evidence="13 14" key="1">
    <citation type="submission" date="2018-11" db="EMBL/GenBank/DDBJ databases">
        <authorList>
            <consortium name="Pathogen Informatics"/>
        </authorList>
    </citation>
    <scope>NUCLEOTIDE SEQUENCE [LARGE SCALE GENOMIC DNA]</scope>
    <source>
        <strain evidence="13 14">Zambia</strain>
    </source>
</reference>
<organism evidence="13 14">
    <name type="scientific">Schistosoma margrebowiei</name>
    <dbReference type="NCBI Taxonomy" id="48269"/>
    <lineage>
        <taxon>Eukaryota</taxon>
        <taxon>Metazoa</taxon>
        <taxon>Spiralia</taxon>
        <taxon>Lophotrochozoa</taxon>
        <taxon>Platyhelminthes</taxon>
        <taxon>Trematoda</taxon>
        <taxon>Digenea</taxon>
        <taxon>Strigeidida</taxon>
        <taxon>Schistosomatoidea</taxon>
        <taxon>Schistosomatidae</taxon>
        <taxon>Schistosoma</taxon>
    </lineage>
</organism>
<feature type="domain" description="Ion transport" evidence="12">
    <location>
        <begin position="2"/>
        <end position="78"/>
    </location>
</feature>
<dbReference type="GO" id="GO:0098703">
    <property type="term" value="P:calcium ion import across plasma membrane"/>
    <property type="evidence" value="ECO:0007669"/>
    <property type="project" value="TreeGrafter"/>
</dbReference>
<keyword evidence="9" id="KW-0406">Ion transport</keyword>
<dbReference type="PANTHER" id="PTHR45628:SF1">
    <property type="entry name" value="VOLTAGE-DEPENDENT CALCIUM CHANNEL TYPE D SUBUNIT ALPHA-1"/>
    <property type="match status" value="1"/>
</dbReference>
<dbReference type="PANTHER" id="PTHR45628">
    <property type="entry name" value="VOLTAGE-DEPENDENT CALCIUM CHANNEL TYPE A SUBUNIT ALPHA-1"/>
    <property type="match status" value="1"/>
</dbReference>
<proteinExistence type="predicted"/>
<dbReference type="InterPro" id="IPR050599">
    <property type="entry name" value="VDCC_alpha-1_subunit"/>
</dbReference>
<dbReference type="EMBL" id="UZAI01016931">
    <property type="protein sequence ID" value="VDP18261.1"/>
    <property type="molecule type" value="Genomic_DNA"/>
</dbReference>
<name>A0A3P8B793_9TREM</name>
<evidence type="ECO:0000256" key="8">
    <source>
        <dbReference type="ARBA" id="ARBA00022989"/>
    </source>
</evidence>
<keyword evidence="11" id="KW-0407">Ion channel</keyword>
<dbReference type="Proteomes" id="UP000277204">
    <property type="component" value="Unassembled WGS sequence"/>
</dbReference>
<evidence type="ECO:0000256" key="2">
    <source>
        <dbReference type="ARBA" id="ARBA00022448"/>
    </source>
</evidence>